<dbReference type="Proteomes" id="UP000319143">
    <property type="component" value="Unassembled WGS sequence"/>
</dbReference>
<dbReference type="AlphaFoldDB" id="A0A5C6DQZ6"/>
<name>A0A5C6DQZ6_9BACT</name>
<protein>
    <submittedName>
        <fullName evidence="2">Uncharacterized protein</fullName>
    </submittedName>
</protein>
<evidence type="ECO:0000256" key="1">
    <source>
        <dbReference type="SAM" id="MobiDB-lite"/>
    </source>
</evidence>
<organism evidence="2 3">
    <name type="scientific">Novipirellula artificiosorum</name>
    <dbReference type="NCBI Taxonomy" id="2528016"/>
    <lineage>
        <taxon>Bacteria</taxon>
        <taxon>Pseudomonadati</taxon>
        <taxon>Planctomycetota</taxon>
        <taxon>Planctomycetia</taxon>
        <taxon>Pirellulales</taxon>
        <taxon>Pirellulaceae</taxon>
        <taxon>Novipirellula</taxon>
    </lineage>
</organism>
<evidence type="ECO:0000313" key="3">
    <source>
        <dbReference type="Proteomes" id="UP000319143"/>
    </source>
</evidence>
<comment type="caution">
    <text evidence="2">The sequence shown here is derived from an EMBL/GenBank/DDBJ whole genome shotgun (WGS) entry which is preliminary data.</text>
</comment>
<reference evidence="2 3" key="1">
    <citation type="submission" date="2019-02" db="EMBL/GenBank/DDBJ databases">
        <title>Deep-cultivation of Planctomycetes and their phenomic and genomic characterization uncovers novel biology.</title>
        <authorList>
            <person name="Wiegand S."/>
            <person name="Jogler M."/>
            <person name="Boedeker C."/>
            <person name="Pinto D."/>
            <person name="Vollmers J."/>
            <person name="Rivas-Marin E."/>
            <person name="Kohn T."/>
            <person name="Peeters S.H."/>
            <person name="Heuer A."/>
            <person name="Rast P."/>
            <person name="Oberbeckmann S."/>
            <person name="Bunk B."/>
            <person name="Jeske O."/>
            <person name="Meyerdierks A."/>
            <person name="Storesund J.E."/>
            <person name="Kallscheuer N."/>
            <person name="Luecker S."/>
            <person name="Lage O.M."/>
            <person name="Pohl T."/>
            <person name="Merkel B.J."/>
            <person name="Hornburger P."/>
            <person name="Mueller R.-W."/>
            <person name="Bruemmer F."/>
            <person name="Labrenz M."/>
            <person name="Spormann A.M."/>
            <person name="Op Den Camp H."/>
            <person name="Overmann J."/>
            <person name="Amann R."/>
            <person name="Jetten M.S.M."/>
            <person name="Mascher T."/>
            <person name="Medema M.H."/>
            <person name="Devos D.P."/>
            <person name="Kaster A.-K."/>
            <person name="Ovreas L."/>
            <person name="Rohde M."/>
            <person name="Galperin M.Y."/>
            <person name="Jogler C."/>
        </authorList>
    </citation>
    <scope>NUCLEOTIDE SEQUENCE [LARGE SCALE GENOMIC DNA]</scope>
    <source>
        <strain evidence="2 3">Poly41</strain>
    </source>
</reference>
<keyword evidence="3" id="KW-1185">Reference proteome</keyword>
<dbReference type="EMBL" id="SJPV01000004">
    <property type="protein sequence ID" value="TWU38604.1"/>
    <property type="molecule type" value="Genomic_DNA"/>
</dbReference>
<dbReference type="RefSeq" id="WP_146527016.1">
    <property type="nucleotide sequence ID" value="NZ_SJPV01000004.1"/>
</dbReference>
<gene>
    <name evidence="2" type="ORF">Poly41_30810</name>
</gene>
<evidence type="ECO:0000313" key="2">
    <source>
        <dbReference type="EMBL" id="TWU38604.1"/>
    </source>
</evidence>
<accession>A0A5C6DQZ6</accession>
<feature type="compositionally biased region" description="Polar residues" evidence="1">
    <location>
        <begin position="50"/>
        <end position="65"/>
    </location>
</feature>
<feature type="region of interest" description="Disordered" evidence="1">
    <location>
        <begin position="44"/>
        <end position="74"/>
    </location>
</feature>
<sequence length="191" mass="20542">MLVIIIHTCGSISHLESSIHMAARLDKIAILAILGIAVGCSPGAKDSMRPATSNGGESPEITSSMPVGESGSVVGPENADSALDAFQVQAFNSLPEDLSSDRQAFAVRAIKDREHLHARRLTCQACFQRIDGTLRQDERQSLILFGTIDDLRGQAGNCWEIMSFGTFGNSIEGYIDVDTGRLLVLWIVPEG</sequence>
<proteinExistence type="predicted"/>